<dbReference type="InterPro" id="IPR022357">
    <property type="entry name" value="MIP_CS"/>
</dbReference>
<protein>
    <submittedName>
        <fullName evidence="8">Glycerol uptake facilitator protein</fullName>
    </submittedName>
</protein>
<dbReference type="PANTHER" id="PTHR43829">
    <property type="entry name" value="AQUAPORIN OR AQUAGLYCEROPORIN RELATED"/>
    <property type="match status" value="1"/>
</dbReference>
<dbReference type="CDD" id="cd00333">
    <property type="entry name" value="MIP"/>
    <property type="match status" value="1"/>
</dbReference>
<dbReference type="InterPro" id="IPR000425">
    <property type="entry name" value="MIP"/>
</dbReference>
<dbReference type="AlphaFoldDB" id="A0A0R2H2G8"/>
<comment type="similarity">
    <text evidence="2 7">Belongs to the MIP/aquaporin (TC 1.A.8) family.</text>
</comment>
<keyword evidence="5" id="KW-1133">Transmembrane helix</keyword>
<sequence>MEHALTVRLFAEFFGTMFLIILGNGAVANTELKNTKGNHTGWLNIAFGYGAGVGVPVIAFGAISAHINPAFTLGLAIVGAFPWAEVVFYIVAQLAGAMIGQLIVVGVYKPYFDATTNPDEIFAPFSTDDAAGSRLNGFLNEGFGTFVLVFAAMAIGATPQNKPIEGLALGILVASLVTSLGGATGPALNPARDLGSRLMHAVLPLQHKGSSHWDYAWVPVVAPIVGATVATILYTLIFK</sequence>
<evidence type="ECO:0000256" key="6">
    <source>
        <dbReference type="ARBA" id="ARBA00023136"/>
    </source>
</evidence>
<comment type="caution">
    <text evidence="8">The sequence shown here is derived from an EMBL/GenBank/DDBJ whole genome shotgun (WGS) entry which is preliminary data.</text>
</comment>
<gene>
    <name evidence="8" type="ORF">IV50_GL001401</name>
</gene>
<keyword evidence="3 7" id="KW-0813">Transport</keyword>
<evidence type="ECO:0000256" key="1">
    <source>
        <dbReference type="ARBA" id="ARBA00004141"/>
    </source>
</evidence>
<evidence type="ECO:0000256" key="2">
    <source>
        <dbReference type="ARBA" id="ARBA00006175"/>
    </source>
</evidence>
<dbReference type="InterPro" id="IPR023271">
    <property type="entry name" value="Aquaporin-like"/>
</dbReference>
<proteinExistence type="inferred from homology"/>
<dbReference type="EMBL" id="JQBM01000005">
    <property type="protein sequence ID" value="KRN45814.1"/>
    <property type="molecule type" value="Genomic_DNA"/>
</dbReference>
<keyword evidence="9" id="KW-1185">Reference proteome</keyword>
<evidence type="ECO:0000256" key="3">
    <source>
        <dbReference type="ARBA" id="ARBA00022448"/>
    </source>
</evidence>
<dbReference type="Pfam" id="PF00230">
    <property type="entry name" value="MIP"/>
    <property type="match status" value="1"/>
</dbReference>
<evidence type="ECO:0000313" key="8">
    <source>
        <dbReference type="EMBL" id="KRN45814.1"/>
    </source>
</evidence>
<dbReference type="PANTHER" id="PTHR43829:SF9">
    <property type="entry name" value="AQUAPORIN-9"/>
    <property type="match status" value="1"/>
</dbReference>
<keyword evidence="6" id="KW-0472">Membrane</keyword>
<evidence type="ECO:0000256" key="7">
    <source>
        <dbReference type="RuleBase" id="RU000477"/>
    </source>
</evidence>
<dbReference type="GO" id="GO:0005886">
    <property type="term" value="C:plasma membrane"/>
    <property type="evidence" value="ECO:0007669"/>
    <property type="project" value="TreeGrafter"/>
</dbReference>
<dbReference type="SUPFAM" id="SSF81338">
    <property type="entry name" value="Aquaporin-like"/>
    <property type="match status" value="1"/>
</dbReference>
<keyword evidence="4 7" id="KW-0812">Transmembrane</keyword>
<dbReference type="PRINTS" id="PR00783">
    <property type="entry name" value="MINTRINSICP"/>
</dbReference>
<name>A0A0R2H2G8_WEIVI</name>
<accession>A0A0R2H2G8</accession>
<dbReference type="Proteomes" id="UP000051992">
    <property type="component" value="Unassembled WGS sequence"/>
</dbReference>
<evidence type="ECO:0000313" key="9">
    <source>
        <dbReference type="Proteomes" id="UP000051992"/>
    </source>
</evidence>
<dbReference type="Gene3D" id="1.20.1080.10">
    <property type="entry name" value="Glycerol uptake facilitator protein"/>
    <property type="match status" value="1"/>
</dbReference>
<organism evidence="8 9">
    <name type="scientific">Weissella viridescens</name>
    <name type="common">Lactobacillus viridescens</name>
    <dbReference type="NCBI Taxonomy" id="1629"/>
    <lineage>
        <taxon>Bacteria</taxon>
        <taxon>Bacillati</taxon>
        <taxon>Bacillota</taxon>
        <taxon>Bacilli</taxon>
        <taxon>Lactobacillales</taxon>
        <taxon>Lactobacillaceae</taxon>
        <taxon>Weissella</taxon>
    </lineage>
</organism>
<dbReference type="InterPro" id="IPR050363">
    <property type="entry name" value="MIP/Aquaporin"/>
</dbReference>
<comment type="subcellular location">
    <subcellularLocation>
        <location evidence="1">Membrane</location>
        <topology evidence="1">Multi-pass membrane protein</topology>
    </subcellularLocation>
</comment>
<dbReference type="PROSITE" id="PS00221">
    <property type="entry name" value="MIP"/>
    <property type="match status" value="1"/>
</dbReference>
<evidence type="ECO:0000256" key="4">
    <source>
        <dbReference type="ARBA" id="ARBA00022692"/>
    </source>
</evidence>
<dbReference type="RefSeq" id="WP_057746987.1">
    <property type="nucleotide sequence ID" value="NZ_BJLU01000008.1"/>
</dbReference>
<reference evidence="8 9" key="1">
    <citation type="journal article" date="2015" name="Genome Announc.">
        <title>Expanding the biotechnology potential of lactobacilli through comparative genomics of 213 strains and associated genera.</title>
        <authorList>
            <person name="Sun Z."/>
            <person name="Harris H.M."/>
            <person name="McCann A."/>
            <person name="Guo C."/>
            <person name="Argimon S."/>
            <person name="Zhang W."/>
            <person name="Yang X."/>
            <person name="Jeffery I.B."/>
            <person name="Cooney J.C."/>
            <person name="Kagawa T.F."/>
            <person name="Liu W."/>
            <person name="Song Y."/>
            <person name="Salvetti E."/>
            <person name="Wrobel A."/>
            <person name="Rasinkangas P."/>
            <person name="Parkhill J."/>
            <person name="Rea M.C."/>
            <person name="O'Sullivan O."/>
            <person name="Ritari J."/>
            <person name="Douillard F.P."/>
            <person name="Paul Ross R."/>
            <person name="Yang R."/>
            <person name="Briner A.E."/>
            <person name="Felis G.E."/>
            <person name="de Vos W.M."/>
            <person name="Barrangou R."/>
            <person name="Klaenhammer T.R."/>
            <person name="Caufield P.W."/>
            <person name="Cui Y."/>
            <person name="Zhang H."/>
            <person name="O'Toole P.W."/>
        </authorList>
    </citation>
    <scope>NUCLEOTIDE SEQUENCE [LARGE SCALE GENOMIC DNA]</scope>
    <source>
        <strain evidence="8 9">DSM 20410</strain>
    </source>
</reference>
<dbReference type="OrthoDB" id="9807293at2"/>
<dbReference type="PATRIC" id="fig|1629.5.peg.1414"/>
<dbReference type="GO" id="GO:0015254">
    <property type="term" value="F:glycerol channel activity"/>
    <property type="evidence" value="ECO:0007669"/>
    <property type="project" value="TreeGrafter"/>
</dbReference>
<evidence type="ECO:0000256" key="5">
    <source>
        <dbReference type="ARBA" id="ARBA00022989"/>
    </source>
</evidence>